<evidence type="ECO:0000313" key="2">
    <source>
        <dbReference type="EMBL" id="KAL1500145.1"/>
    </source>
</evidence>
<evidence type="ECO:0000313" key="3">
    <source>
        <dbReference type="Proteomes" id="UP001515480"/>
    </source>
</evidence>
<gene>
    <name evidence="2" type="ORF">AB1Y20_012816</name>
</gene>
<protein>
    <submittedName>
        <fullName evidence="2">Uncharacterized protein</fullName>
    </submittedName>
</protein>
<sequence>MKLMFTFEDDDEVDGDFQDIAVADQLCVDVETDDKIHPIIYDEMANLTLQSAYRFIDRLHTNLGQEQPDLPMYAARRLFVELFLDHVSSTTLTSIKRLDLIGQVQTCNPTAKRLLVQYYFENFLELSLGADPKHTVLEQLEKALQLAEDVPIPTLNFDMSDIQSFSRTDTEQYDPSLPYRIRRELRPQASSTNQWCKPMNYDSTDDEGDLNETGHPNNLSEPEFDWIVSASGRCIWRLHEHRQRRTFRTLMVPKQRLPPRLYRLLAHQLRRCLLLEN</sequence>
<proteinExistence type="predicted"/>
<name>A0AB34IJI0_PRYPA</name>
<evidence type="ECO:0000256" key="1">
    <source>
        <dbReference type="SAM" id="MobiDB-lite"/>
    </source>
</evidence>
<keyword evidence="3" id="KW-1185">Reference proteome</keyword>
<accession>A0AB34IJI0</accession>
<dbReference type="Proteomes" id="UP001515480">
    <property type="component" value="Unassembled WGS sequence"/>
</dbReference>
<dbReference type="AlphaFoldDB" id="A0AB34IJI0"/>
<organism evidence="2 3">
    <name type="scientific">Prymnesium parvum</name>
    <name type="common">Toxic golden alga</name>
    <dbReference type="NCBI Taxonomy" id="97485"/>
    <lineage>
        <taxon>Eukaryota</taxon>
        <taxon>Haptista</taxon>
        <taxon>Haptophyta</taxon>
        <taxon>Prymnesiophyceae</taxon>
        <taxon>Prymnesiales</taxon>
        <taxon>Prymnesiaceae</taxon>
        <taxon>Prymnesium</taxon>
    </lineage>
</organism>
<reference evidence="2 3" key="1">
    <citation type="journal article" date="2024" name="Science">
        <title>Giant polyketide synthase enzymes in the biosynthesis of giant marine polyether toxins.</title>
        <authorList>
            <person name="Fallon T.R."/>
            <person name="Shende V.V."/>
            <person name="Wierzbicki I.H."/>
            <person name="Pendleton A.L."/>
            <person name="Watervoot N.F."/>
            <person name="Auber R.P."/>
            <person name="Gonzalez D.J."/>
            <person name="Wisecaver J.H."/>
            <person name="Moore B.S."/>
        </authorList>
    </citation>
    <scope>NUCLEOTIDE SEQUENCE [LARGE SCALE GENOMIC DNA]</scope>
    <source>
        <strain evidence="2 3">12B1</strain>
    </source>
</reference>
<dbReference type="EMBL" id="JBGBPQ010000024">
    <property type="protein sequence ID" value="KAL1500145.1"/>
    <property type="molecule type" value="Genomic_DNA"/>
</dbReference>
<comment type="caution">
    <text evidence="2">The sequence shown here is derived from an EMBL/GenBank/DDBJ whole genome shotgun (WGS) entry which is preliminary data.</text>
</comment>
<feature type="region of interest" description="Disordered" evidence="1">
    <location>
        <begin position="190"/>
        <end position="216"/>
    </location>
</feature>